<evidence type="ECO:0000313" key="2">
    <source>
        <dbReference type="Proteomes" id="UP000820818"/>
    </source>
</evidence>
<organism evidence="1 2">
    <name type="scientific">Daphnia sinensis</name>
    <dbReference type="NCBI Taxonomy" id="1820382"/>
    <lineage>
        <taxon>Eukaryota</taxon>
        <taxon>Metazoa</taxon>
        <taxon>Ecdysozoa</taxon>
        <taxon>Arthropoda</taxon>
        <taxon>Crustacea</taxon>
        <taxon>Branchiopoda</taxon>
        <taxon>Diplostraca</taxon>
        <taxon>Cladocera</taxon>
        <taxon>Anomopoda</taxon>
        <taxon>Daphniidae</taxon>
        <taxon>Daphnia</taxon>
        <taxon>Daphnia similis group</taxon>
    </lineage>
</organism>
<evidence type="ECO:0000313" key="1">
    <source>
        <dbReference type="EMBL" id="KAI9558970.1"/>
    </source>
</evidence>
<dbReference type="EMBL" id="WJBH02000005">
    <property type="protein sequence ID" value="KAI9558970.1"/>
    <property type="molecule type" value="Genomic_DNA"/>
</dbReference>
<name>A0AAD5LAC0_9CRUS</name>
<sequence length="132" mass="14569">MQTHSFGSVQSWLRWVATRHTGEVSKQQGPVASHFPVTCKKTDGNTQTTIFCIPPDIHARSSTVYIYGVCVSFFFPPDFLLYALPPFIPSPPSLFPASLARCCSCAPCFFHFASVSLGGGRKEGSAFWFGRR</sequence>
<proteinExistence type="predicted"/>
<protein>
    <submittedName>
        <fullName evidence="1">Uncharacterized protein</fullName>
    </submittedName>
</protein>
<accession>A0AAD5LAC0</accession>
<dbReference type="AlphaFoldDB" id="A0AAD5LAC0"/>
<keyword evidence="2" id="KW-1185">Reference proteome</keyword>
<gene>
    <name evidence="1" type="ORF">GHT06_015759</name>
</gene>
<dbReference type="Proteomes" id="UP000820818">
    <property type="component" value="Linkage Group LG5"/>
</dbReference>
<comment type="caution">
    <text evidence="1">The sequence shown here is derived from an EMBL/GenBank/DDBJ whole genome shotgun (WGS) entry which is preliminary data.</text>
</comment>
<reference evidence="1 2" key="1">
    <citation type="submission" date="2022-05" db="EMBL/GenBank/DDBJ databases">
        <title>A multi-omics perspective on studying reproductive biology in Daphnia sinensis.</title>
        <authorList>
            <person name="Jia J."/>
        </authorList>
    </citation>
    <scope>NUCLEOTIDE SEQUENCE [LARGE SCALE GENOMIC DNA]</scope>
    <source>
        <strain evidence="1 2">WSL</strain>
    </source>
</reference>